<evidence type="ECO:0000256" key="17">
    <source>
        <dbReference type="SAM" id="SignalP"/>
    </source>
</evidence>
<dbReference type="GO" id="GO:0016020">
    <property type="term" value="C:membrane"/>
    <property type="evidence" value="ECO:0007669"/>
    <property type="project" value="UniProtKB-SubCell"/>
</dbReference>
<comment type="catalytic activity">
    <reaction evidence="12">
        <text>(+)-piperitol + reduced [NADPH--hemoprotein reductase] + O2 = (+)-sesamin + oxidized [NADPH--hemoprotein reductase] + 2 H2O + H(+)</text>
        <dbReference type="Rhea" id="RHEA:56780"/>
        <dbReference type="Rhea" id="RHEA-COMP:11964"/>
        <dbReference type="Rhea" id="RHEA-COMP:11965"/>
        <dbReference type="ChEBI" id="CHEBI:15377"/>
        <dbReference type="ChEBI" id="CHEBI:15378"/>
        <dbReference type="ChEBI" id="CHEBI:15379"/>
        <dbReference type="ChEBI" id="CHEBI:57618"/>
        <dbReference type="ChEBI" id="CHEBI:58210"/>
        <dbReference type="ChEBI" id="CHEBI:66470"/>
        <dbReference type="ChEBI" id="CHEBI:141003"/>
        <dbReference type="EC" id="1.14.19.74"/>
    </reaction>
    <physiologicalReaction direction="left-to-right" evidence="12">
        <dbReference type="Rhea" id="RHEA:56781"/>
    </physiologicalReaction>
</comment>
<comment type="similarity">
    <text evidence="2 16">Belongs to the cytochrome P450 family.</text>
</comment>
<dbReference type="GO" id="GO:0020037">
    <property type="term" value="F:heme binding"/>
    <property type="evidence" value="ECO:0007669"/>
    <property type="project" value="InterPro"/>
</dbReference>
<dbReference type="PANTHER" id="PTHR47947:SF62">
    <property type="entry name" value="CYTOCHROME P450, FAMILY 81, SUBFAMILY D, POLYPEPTIDE 5"/>
    <property type="match status" value="1"/>
</dbReference>
<dbReference type="Gene3D" id="1.10.630.10">
    <property type="entry name" value="Cytochrome P450"/>
    <property type="match status" value="1"/>
</dbReference>
<dbReference type="SUPFAM" id="SSF48264">
    <property type="entry name" value="Cytochrome P450"/>
    <property type="match status" value="1"/>
</dbReference>
<dbReference type="InterPro" id="IPR017972">
    <property type="entry name" value="Cyt_P450_CS"/>
</dbReference>
<protein>
    <recommendedName>
        <fullName evidence="14">(+)-piperitol/(+)-sesamin synthase</fullName>
        <ecNumber evidence="14">1.14.19.74</ecNumber>
    </recommendedName>
</protein>
<feature type="binding site" description="axial binding residue" evidence="15">
    <location>
        <position position="432"/>
    </location>
    <ligand>
        <name>heme</name>
        <dbReference type="ChEBI" id="CHEBI:30413"/>
    </ligand>
    <ligandPart>
        <name>Fe</name>
        <dbReference type="ChEBI" id="CHEBI:18248"/>
    </ligandPart>
</feature>
<dbReference type="GO" id="GO:0102915">
    <property type="term" value="F:piperitol synthase activity"/>
    <property type="evidence" value="ECO:0007669"/>
    <property type="project" value="UniProtKB-EC"/>
</dbReference>
<evidence type="ECO:0000256" key="8">
    <source>
        <dbReference type="ARBA" id="ARBA00023004"/>
    </source>
</evidence>
<organism evidence="18 19">
    <name type="scientific">Dorcoceras hygrometricum</name>
    <dbReference type="NCBI Taxonomy" id="472368"/>
    <lineage>
        <taxon>Eukaryota</taxon>
        <taxon>Viridiplantae</taxon>
        <taxon>Streptophyta</taxon>
        <taxon>Embryophyta</taxon>
        <taxon>Tracheophyta</taxon>
        <taxon>Spermatophyta</taxon>
        <taxon>Magnoliopsida</taxon>
        <taxon>eudicotyledons</taxon>
        <taxon>Gunneridae</taxon>
        <taxon>Pentapetalae</taxon>
        <taxon>asterids</taxon>
        <taxon>lamiids</taxon>
        <taxon>Lamiales</taxon>
        <taxon>Gesneriaceae</taxon>
        <taxon>Didymocarpoideae</taxon>
        <taxon>Trichosporeae</taxon>
        <taxon>Loxocarpinae</taxon>
        <taxon>Dorcoceras</taxon>
    </lineage>
</organism>
<evidence type="ECO:0000256" key="9">
    <source>
        <dbReference type="ARBA" id="ARBA00023033"/>
    </source>
</evidence>
<dbReference type="FunFam" id="1.10.630.10:FF:000023">
    <property type="entry name" value="Cytochrome P450 family protein"/>
    <property type="match status" value="1"/>
</dbReference>
<dbReference type="Pfam" id="PF00067">
    <property type="entry name" value="p450"/>
    <property type="match status" value="1"/>
</dbReference>
<keyword evidence="7 16" id="KW-0560">Oxidoreductase</keyword>
<dbReference type="InterPro" id="IPR002401">
    <property type="entry name" value="Cyt_P450_E_grp-I"/>
</dbReference>
<keyword evidence="5 15" id="KW-0479">Metal-binding</keyword>
<evidence type="ECO:0000256" key="6">
    <source>
        <dbReference type="ARBA" id="ARBA00022989"/>
    </source>
</evidence>
<evidence type="ECO:0000256" key="3">
    <source>
        <dbReference type="ARBA" id="ARBA00022617"/>
    </source>
</evidence>
<dbReference type="PANTHER" id="PTHR47947">
    <property type="entry name" value="CYTOCHROME P450 82C3-RELATED"/>
    <property type="match status" value="1"/>
</dbReference>
<dbReference type="AlphaFoldDB" id="A0A2Z7AXL0"/>
<evidence type="ECO:0000313" key="18">
    <source>
        <dbReference type="EMBL" id="KZV24189.1"/>
    </source>
</evidence>
<dbReference type="OrthoDB" id="1055148at2759"/>
<keyword evidence="6" id="KW-1133">Transmembrane helix</keyword>
<accession>A0A2Z7AXL0</accession>
<evidence type="ECO:0000256" key="10">
    <source>
        <dbReference type="ARBA" id="ARBA00023136"/>
    </source>
</evidence>
<feature type="chain" id="PRO_5016461893" description="(+)-piperitol/(+)-sesamin synthase" evidence="17">
    <location>
        <begin position="27"/>
        <end position="497"/>
    </location>
</feature>
<keyword evidence="17" id="KW-0732">Signal</keyword>
<dbReference type="PRINTS" id="PR00385">
    <property type="entry name" value="P450"/>
</dbReference>
<evidence type="ECO:0000256" key="4">
    <source>
        <dbReference type="ARBA" id="ARBA00022692"/>
    </source>
</evidence>
<evidence type="ECO:0000256" key="14">
    <source>
        <dbReference type="ARBA" id="ARBA00066876"/>
    </source>
</evidence>
<sequence>MDTTWLYILLPLFLVLLPLLFQSKERKRNLPPSPVAALPVIGHLHLLRPPMHRIYHRFSEKLGPIFSLRFGARLVVVVSSSAAAEECFTKNDIVLANRPRLIIGKYLFYNYTALSTTSYGEHWRNLRRLATIEIFSSARLNMFQSIRQDEVKLLLLKLYRKSQHDFARVELKSLFSELSFNIIMRMVAGKRYFGESEDNEHAKKYRELIKEAFTYGGVSNPADFFAVLKWIDYNGKVRGMQRLSKEMDAFLEGLIDEHRRCKTKTTMIGHFLDLQESQPEYYTDSIIKGIIMVMLLAGTDTSSVTIEWAMSALLNHPEKLEKAKAEMDSFVGSNRLIDESEVPKLPYLQNIISETFRLFPAAPLLLPHESSADCKIGGYDIPKGTILLVNAWAIHRDPMNWDDPTSFKPERFEGKEVGPAKLLPFGMGRRSCPGSGLAQRVVGLALGSLIQCFEWRRIGAEMVDLSEGMGISMPKAIPLEAECRAHEVLSKVFLAAA</sequence>
<dbReference type="PROSITE" id="PS00086">
    <property type="entry name" value="CYTOCHROME_P450"/>
    <property type="match status" value="1"/>
</dbReference>
<proteinExistence type="inferred from homology"/>
<keyword evidence="4" id="KW-0812">Transmembrane</keyword>
<evidence type="ECO:0000256" key="1">
    <source>
        <dbReference type="ARBA" id="ARBA00004167"/>
    </source>
</evidence>
<keyword evidence="8 15" id="KW-0408">Iron</keyword>
<gene>
    <name evidence="18" type="ORF">F511_03506</name>
</gene>
<evidence type="ECO:0000256" key="13">
    <source>
        <dbReference type="ARBA" id="ARBA00056759"/>
    </source>
</evidence>
<evidence type="ECO:0000256" key="11">
    <source>
        <dbReference type="ARBA" id="ARBA00052022"/>
    </source>
</evidence>
<dbReference type="EMBL" id="KV012857">
    <property type="protein sequence ID" value="KZV24189.1"/>
    <property type="molecule type" value="Genomic_DNA"/>
</dbReference>
<dbReference type="EC" id="1.14.19.74" evidence="14"/>
<evidence type="ECO:0000256" key="2">
    <source>
        <dbReference type="ARBA" id="ARBA00010617"/>
    </source>
</evidence>
<comment type="subcellular location">
    <subcellularLocation>
        <location evidence="1">Membrane</location>
        <topology evidence="1">Single-pass membrane protein</topology>
    </subcellularLocation>
</comment>
<feature type="signal peptide" evidence="17">
    <location>
        <begin position="1"/>
        <end position="26"/>
    </location>
</feature>
<evidence type="ECO:0000256" key="5">
    <source>
        <dbReference type="ARBA" id="ARBA00022723"/>
    </source>
</evidence>
<dbReference type="InterPro" id="IPR001128">
    <property type="entry name" value="Cyt_P450"/>
</dbReference>
<keyword evidence="10" id="KW-0472">Membrane</keyword>
<evidence type="ECO:0000313" key="19">
    <source>
        <dbReference type="Proteomes" id="UP000250235"/>
    </source>
</evidence>
<dbReference type="InterPro" id="IPR036396">
    <property type="entry name" value="Cyt_P450_sf"/>
</dbReference>
<dbReference type="GO" id="GO:0005506">
    <property type="term" value="F:iron ion binding"/>
    <property type="evidence" value="ECO:0007669"/>
    <property type="project" value="InterPro"/>
</dbReference>
<comment type="cofactor">
    <cofactor evidence="15">
        <name>heme</name>
        <dbReference type="ChEBI" id="CHEBI:30413"/>
    </cofactor>
</comment>
<dbReference type="Proteomes" id="UP000250235">
    <property type="component" value="Unassembled WGS sequence"/>
</dbReference>
<reference evidence="18 19" key="1">
    <citation type="journal article" date="2015" name="Proc. Natl. Acad. Sci. U.S.A.">
        <title>The resurrection genome of Boea hygrometrica: A blueprint for survival of dehydration.</title>
        <authorList>
            <person name="Xiao L."/>
            <person name="Yang G."/>
            <person name="Zhang L."/>
            <person name="Yang X."/>
            <person name="Zhao S."/>
            <person name="Ji Z."/>
            <person name="Zhou Q."/>
            <person name="Hu M."/>
            <person name="Wang Y."/>
            <person name="Chen M."/>
            <person name="Xu Y."/>
            <person name="Jin H."/>
            <person name="Xiao X."/>
            <person name="Hu G."/>
            <person name="Bao F."/>
            <person name="Hu Y."/>
            <person name="Wan P."/>
            <person name="Li L."/>
            <person name="Deng X."/>
            <person name="Kuang T."/>
            <person name="Xiang C."/>
            <person name="Zhu J.K."/>
            <person name="Oliver M.J."/>
            <person name="He Y."/>
        </authorList>
    </citation>
    <scope>NUCLEOTIDE SEQUENCE [LARGE SCALE GENOMIC DNA]</scope>
    <source>
        <strain evidence="19">cv. XS01</strain>
    </source>
</reference>
<evidence type="ECO:0000256" key="16">
    <source>
        <dbReference type="RuleBase" id="RU000461"/>
    </source>
</evidence>
<keyword evidence="9 16" id="KW-0503">Monooxygenase</keyword>
<name>A0A2Z7AXL0_9LAMI</name>
<evidence type="ECO:0000256" key="12">
    <source>
        <dbReference type="ARBA" id="ARBA00052057"/>
    </source>
</evidence>
<comment type="catalytic activity">
    <reaction evidence="11">
        <text>(+)-pinoresinol + reduced [NADPH--hemoprotein reductase] + O2 = (+)-piperitol + oxidized [NADPH--hemoprotein reductase] + 2 H2O + H(+)</text>
        <dbReference type="Rhea" id="RHEA:56776"/>
        <dbReference type="Rhea" id="RHEA-COMP:11964"/>
        <dbReference type="Rhea" id="RHEA-COMP:11965"/>
        <dbReference type="ChEBI" id="CHEBI:40"/>
        <dbReference type="ChEBI" id="CHEBI:15377"/>
        <dbReference type="ChEBI" id="CHEBI:15378"/>
        <dbReference type="ChEBI" id="CHEBI:15379"/>
        <dbReference type="ChEBI" id="CHEBI:57618"/>
        <dbReference type="ChEBI" id="CHEBI:58210"/>
        <dbReference type="ChEBI" id="CHEBI:141003"/>
        <dbReference type="EC" id="1.14.19.74"/>
    </reaction>
    <physiologicalReaction direction="left-to-right" evidence="11">
        <dbReference type="Rhea" id="RHEA:56777"/>
    </physiologicalReaction>
</comment>
<dbReference type="InterPro" id="IPR050651">
    <property type="entry name" value="Plant_Cytochrome_P450_Monoox"/>
</dbReference>
<dbReference type="PRINTS" id="PR00463">
    <property type="entry name" value="EP450I"/>
</dbReference>
<evidence type="ECO:0000256" key="15">
    <source>
        <dbReference type="PIRSR" id="PIRSR602401-1"/>
    </source>
</evidence>
<keyword evidence="19" id="KW-1185">Reference proteome</keyword>
<dbReference type="CDD" id="cd20653">
    <property type="entry name" value="CYP81"/>
    <property type="match status" value="1"/>
</dbReference>
<keyword evidence="3 15" id="KW-0349">Heme</keyword>
<comment type="function">
    <text evidence="13">Involved in the biosynthesis of (+)-sesamin, a furofuran class lignan. Functions in a dual catalytic mode. Catalyzes the synthesis of (+)-sesamin from (+)- pinoresinol by formation of two successive methylenedioxy bridges on (+)-pinoresinol and (+)-piperitol, respectively.</text>
</comment>
<evidence type="ECO:0000256" key="7">
    <source>
        <dbReference type="ARBA" id="ARBA00023002"/>
    </source>
</evidence>